<dbReference type="Proteomes" id="UP000001492">
    <property type="component" value="Plasmid pASTEX02"/>
</dbReference>
<sequence>MAPRKSKISTGPETEDLFRIPTAKASAQAEARAASAIPDDRDEETERGHLDDANPVKRQALLPNRRPEDLLYFLIEPLEVVLKDDMASMESPIYSLSKSIDTTIIRYEHNGNWLEIVPSVKGRATIYDKDLILYCTSHIVRAVNEGRPVSPTIRFSAYDFLQFANRTKSGVAYNSLRDTLVRLNGTRITTNIVTGKERHESVFGLIEHGTIISETRDGRMKEIEVKLSEWVFRGIANAEVLTLHQDYFRLRRPLERRLYELARKHCGSKEEWAMSMELCMKKAGSKGPLKEFRRMVREIVEDNEQTDHFPDYSVAIEGDSIVFRRKARAKLGGRKEPAKVAQPKLNPDSYAKARAVAPGWDVYALEAEWIEFWNTSGRPEFKSADAAFIGFCKSRARDQKR</sequence>
<dbReference type="InterPro" id="IPR018777">
    <property type="entry name" value="Replication_initiator_prot_A"/>
</dbReference>
<feature type="region of interest" description="Disordered" evidence="1">
    <location>
        <begin position="1"/>
        <end position="59"/>
    </location>
</feature>
<dbReference type="Pfam" id="PF10134">
    <property type="entry name" value="RPA"/>
    <property type="match status" value="1"/>
</dbReference>
<name>E8RVW5_ASTEC</name>
<keyword evidence="3" id="KW-1185">Reference proteome</keyword>
<proteinExistence type="predicted"/>
<evidence type="ECO:0000313" key="3">
    <source>
        <dbReference type="Proteomes" id="UP000001492"/>
    </source>
</evidence>
<dbReference type="OrthoDB" id="581589at2"/>
<dbReference type="EMBL" id="CP002398">
    <property type="protein sequence ID" value="ADU15387.1"/>
    <property type="molecule type" value="Genomic_DNA"/>
</dbReference>
<geneLocation type="plasmid" evidence="2 3">
    <name>pASTEX02</name>
</geneLocation>
<dbReference type="AlphaFoldDB" id="E8RVW5"/>
<dbReference type="KEGG" id="aex:Astex_3777"/>
<dbReference type="RefSeq" id="WP_013481200.1">
    <property type="nucleotide sequence ID" value="NC_014819.1"/>
</dbReference>
<keyword evidence="2" id="KW-0614">Plasmid</keyword>
<dbReference type="HOGENOM" id="CLU_050846_2_0_5"/>
<reference evidence="3" key="1">
    <citation type="submission" date="2010-12" db="EMBL/GenBank/DDBJ databases">
        <title>Complete sequence of plasmid 2 of Asticcacaulis excentricus CB 48.</title>
        <authorList>
            <consortium name="US DOE Joint Genome Institute"/>
            <person name="Lucas S."/>
            <person name="Copeland A."/>
            <person name="Lapidus A."/>
            <person name="Cheng J.-F."/>
            <person name="Bruce D."/>
            <person name="Goodwin L."/>
            <person name="Pitluck S."/>
            <person name="Teshima H."/>
            <person name="Davenport K."/>
            <person name="Detter J.C."/>
            <person name="Han C."/>
            <person name="Tapia R."/>
            <person name="Land M."/>
            <person name="Hauser L."/>
            <person name="Jeffries C."/>
            <person name="Kyrpides N."/>
            <person name="Ivanova N."/>
            <person name="Ovchinnikova G."/>
            <person name="Brun Y.V."/>
            <person name="Woyke T."/>
        </authorList>
    </citation>
    <scope>NUCLEOTIDE SEQUENCE [LARGE SCALE GENOMIC DNA]</scope>
    <source>
        <strain evidence="3">ATCC 15261 / DSM 4724 / KCTC 12464 / NCIMB 9791 / VKM B-1370 / CB 48</strain>
        <plasmid evidence="3">pASTEX02</plasmid>
    </source>
</reference>
<feature type="compositionally biased region" description="Low complexity" evidence="1">
    <location>
        <begin position="23"/>
        <end position="36"/>
    </location>
</feature>
<protein>
    <submittedName>
        <fullName evidence="2">Replication initiator protein A</fullName>
    </submittedName>
</protein>
<gene>
    <name evidence="2" type="ordered locus">Astex_3777</name>
</gene>
<feature type="compositionally biased region" description="Basic and acidic residues" evidence="1">
    <location>
        <begin position="44"/>
        <end position="55"/>
    </location>
</feature>
<accession>E8RVW5</accession>
<organism evidence="2 3">
    <name type="scientific">Asticcacaulis excentricus (strain ATCC 15261 / DSM 4724 / KCTC 12464 / NCIMB 9791 / VKM B-1370 / CB 48)</name>
    <dbReference type="NCBI Taxonomy" id="573065"/>
    <lineage>
        <taxon>Bacteria</taxon>
        <taxon>Pseudomonadati</taxon>
        <taxon>Pseudomonadota</taxon>
        <taxon>Alphaproteobacteria</taxon>
        <taxon>Caulobacterales</taxon>
        <taxon>Caulobacteraceae</taxon>
        <taxon>Asticcacaulis</taxon>
    </lineage>
</organism>
<evidence type="ECO:0000313" key="2">
    <source>
        <dbReference type="EMBL" id="ADU15387.1"/>
    </source>
</evidence>
<evidence type="ECO:0000256" key="1">
    <source>
        <dbReference type="SAM" id="MobiDB-lite"/>
    </source>
</evidence>